<dbReference type="Proteomes" id="UP000092695">
    <property type="component" value="Chromosome"/>
</dbReference>
<evidence type="ECO:0000256" key="2">
    <source>
        <dbReference type="ARBA" id="ARBA00022505"/>
    </source>
</evidence>
<evidence type="ECO:0000259" key="4">
    <source>
        <dbReference type="SMART" id="SM01008"/>
    </source>
</evidence>
<dbReference type="InterPro" id="IPR016208">
    <property type="entry name" value="Ald_Oxase/xanthine_DH-like"/>
</dbReference>
<dbReference type="GO" id="GO:0005506">
    <property type="term" value="F:iron ion binding"/>
    <property type="evidence" value="ECO:0007669"/>
    <property type="project" value="InterPro"/>
</dbReference>
<dbReference type="InterPro" id="IPR046867">
    <property type="entry name" value="AldOxase/xan_DH_MoCoBD2"/>
</dbReference>
<dbReference type="EMBL" id="CP016268">
    <property type="protein sequence ID" value="ANO50414.1"/>
    <property type="molecule type" value="Genomic_DNA"/>
</dbReference>
<dbReference type="STRING" id="1548547.BA177_03595"/>
<dbReference type="Gene3D" id="3.90.1170.50">
    <property type="entry name" value="Aldehyde oxidase/xanthine dehydrogenase, a/b hammerhead"/>
    <property type="match status" value="1"/>
</dbReference>
<accession>A0A193LDF3</accession>
<dbReference type="Pfam" id="PF01315">
    <property type="entry name" value="Ald_Xan_dh_C"/>
    <property type="match status" value="1"/>
</dbReference>
<sequence length="803" mass="85813">MSDYKHIGKDFTPPDIKGKVTGKAKYAEDFRAEGMVYARLYTSPMAHGRVTNIDTSAAENMPGVIGILTADDVPVMEAPNAAILTNTPVYVGDPILAVAAEDETTAENALAAIKVTIEPLPFAVDPLDSLIENGPDAREEGNVYVRSREGSGFRNIKWTPEQIAEFRAGKEPTGEHANEWSYGDVDKGFAEASVIIEEPFVTTGYAHMSMEPRTAMAYWQNGTCYVYGSAQSQSFWMPGLARLLEVEMKDVVLVSEHTGGGFGSKIGAYPMAALPGWFSKKIGRPVQLRITREQEYYVGSARVGFQGWMKIGFAADGRMTAADMFIIEDIGPNATGGDGSSAAGAVSLVYDPLSMRFRGLPVLTNTTPRGAQRGPGQNQIAAVMAPIMDKAAKQLNMDRVELRKVNAANNATTVYADQHSITSAYMKEALEMGAEMFDWAAKKYKPRKNGSKIRGLGVGQGYHSAGDKGYDGLVRITPDGKIHLHSGVGNLGTYSYASTTRAAAEVLKCNWEDCVIHHGSTEANLPWSSYQAGSNTSFTHQRANYVAAMDAVDKLKQVAAATLGGSADDYDIDGQRVFLASNAASGMSYAEAAAKAVQLGGALSGETYPDDIHEITVRAVQNIAGTGLIGVAKDKLHQEGTIPGLAVAFAEIELDLETGKYEILDYVGIAECGKVVHPQGLAAQMRGGAVWGMGMAGLERHVYDPQNGLPANVGYHQCRIPSYLDTPSEIKTGAVDIPDPQSPFGARGIGEPAMGCSVAALTSAIADALDGHVFGRTPVSPDMILNYVAGRDQSFKPLQTNNF</sequence>
<dbReference type="SUPFAM" id="SSF56003">
    <property type="entry name" value="Molybdenum cofactor-binding domain"/>
    <property type="match status" value="1"/>
</dbReference>
<evidence type="ECO:0000313" key="5">
    <source>
        <dbReference type="EMBL" id="ANO50414.1"/>
    </source>
</evidence>
<protein>
    <recommendedName>
        <fullName evidence="4">Aldehyde oxidase/xanthine dehydrogenase a/b hammerhead domain-containing protein</fullName>
    </recommendedName>
</protein>
<gene>
    <name evidence="5" type="ORF">BA177_03595</name>
</gene>
<dbReference type="SMART" id="SM01008">
    <property type="entry name" value="Ald_Xan_dh_C"/>
    <property type="match status" value="1"/>
</dbReference>
<comment type="similarity">
    <text evidence="1">Belongs to the xanthine dehydrogenase family.</text>
</comment>
<dbReference type="PANTHER" id="PTHR11908:SF132">
    <property type="entry name" value="ALDEHYDE OXIDASE 1-RELATED"/>
    <property type="match status" value="1"/>
</dbReference>
<reference evidence="5 6" key="1">
    <citation type="submission" date="2016-06" db="EMBL/GenBank/DDBJ databases">
        <title>Complete genome sequence of a deep-branching marine Gamma Proteobacterium Woeseia oceani type strain XK5.</title>
        <authorList>
            <person name="Mu D."/>
            <person name="Du Z."/>
        </authorList>
    </citation>
    <scope>NUCLEOTIDE SEQUENCE [LARGE SCALE GENOMIC DNA]</scope>
    <source>
        <strain evidence="5 6">XK5</strain>
    </source>
</reference>
<keyword evidence="3" id="KW-0560">Oxidoreductase</keyword>
<evidence type="ECO:0000256" key="1">
    <source>
        <dbReference type="ARBA" id="ARBA00006849"/>
    </source>
</evidence>
<dbReference type="OrthoDB" id="9767994at2"/>
<organism evidence="5 6">
    <name type="scientific">Woeseia oceani</name>
    <dbReference type="NCBI Taxonomy" id="1548547"/>
    <lineage>
        <taxon>Bacteria</taxon>
        <taxon>Pseudomonadati</taxon>
        <taxon>Pseudomonadota</taxon>
        <taxon>Gammaproteobacteria</taxon>
        <taxon>Woeseiales</taxon>
        <taxon>Woeseiaceae</taxon>
        <taxon>Woeseia</taxon>
    </lineage>
</organism>
<keyword evidence="6" id="KW-1185">Reference proteome</keyword>
<dbReference type="InterPro" id="IPR036856">
    <property type="entry name" value="Ald_Oxase/Xan_DH_a/b_sf"/>
</dbReference>
<dbReference type="KEGG" id="woc:BA177_03595"/>
<dbReference type="Pfam" id="PF02738">
    <property type="entry name" value="MoCoBD_1"/>
    <property type="match status" value="1"/>
</dbReference>
<feature type="domain" description="Aldehyde oxidase/xanthine dehydrogenase a/b hammerhead" evidence="4">
    <location>
        <begin position="21"/>
        <end position="121"/>
    </location>
</feature>
<dbReference type="SUPFAM" id="SSF54665">
    <property type="entry name" value="CO dehydrogenase molybdoprotein N-domain-like"/>
    <property type="match status" value="1"/>
</dbReference>
<dbReference type="PANTHER" id="PTHR11908">
    <property type="entry name" value="XANTHINE DEHYDROGENASE"/>
    <property type="match status" value="1"/>
</dbReference>
<dbReference type="Pfam" id="PF20256">
    <property type="entry name" value="MoCoBD_2"/>
    <property type="match status" value="1"/>
</dbReference>
<dbReference type="InterPro" id="IPR037165">
    <property type="entry name" value="AldOxase/xan_DH_Mopterin-bd_sf"/>
</dbReference>
<keyword evidence="2" id="KW-0500">Molybdenum</keyword>
<dbReference type="InterPro" id="IPR000674">
    <property type="entry name" value="Ald_Oxase/Xan_DH_a/b"/>
</dbReference>
<dbReference type="RefSeq" id="WP_068612935.1">
    <property type="nucleotide sequence ID" value="NZ_CP016268.1"/>
</dbReference>
<dbReference type="GO" id="GO:0016491">
    <property type="term" value="F:oxidoreductase activity"/>
    <property type="evidence" value="ECO:0007669"/>
    <property type="project" value="UniProtKB-KW"/>
</dbReference>
<dbReference type="InterPro" id="IPR008274">
    <property type="entry name" value="AldOxase/xan_DH_MoCoBD1"/>
</dbReference>
<dbReference type="AlphaFoldDB" id="A0A193LDF3"/>
<evidence type="ECO:0000256" key="3">
    <source>
        <dbReference type="ARBA" id="ARBA00023002"/>
    </source>
</evidence>
<dbReference type="Gene3D" id="3.30.365.10">
    <property type="entry name" value="Aldehyde oxidase/xanthine dehydrogenase, molybdopterin binding domain"/>
    <property type="match status" value="4"/>
</dbReference>
<evidence type="ECO:0000313" key="6">
    <source>
        <dbReference type="Proteomes" id="UP000092695"/>
    </source>
</evidence>
<name>A0A193LDF3_9GAMM</name>
<proteinExistence type="inferred from homology"/>